<dbReference type="OrthoDB" id="6979325at2"/>
<dbReference type="KEGG" id="als:DJ013_00920"/>
<organism evidence="2 3">
    <name type="scientific">Arcticibacterium luteifluviistationis</name>
    <dbReference type="NCBI Taxonomy" id="1784714"/>
    <lineage>
        <taxon>Bacteria</taxon>
        <taxon>Pseudomonadati</taxon>
        <taxon>Bacteroidota</taxon>
        <taxon>Cytophagia</taxon>
        <taxon>Cytophagales</taxon>
        <taxon>Leadbetterellaceae</taxon>
        <taxon>Arcticibacterium</taxon>
    </lineage>
</organism>
<feature type="domain" description="Transposase IS801/IS1294" evidence="1">
    <location>
        <begin position="19"/>
        <end position="49"/>
    </location>
</feature>
<dbReference type="Pfam" id="PF04986">
    <property type="entry name" value="Y2_Tnp"/>
    <property type="match status" value="1"/>
</dbReference>
<keyword evidence="3" id="KW-1185">Reference proteome</keyword>
<gene>
    <name evidence="2" type="ORF">DJ013_00920</name>
</gene>
<name>A0A2Z4G6P9_9BACT</name>
<dbReference type="Proteomes" id="UP000249873">
    <property type="component" value="Chromosome"/>
</dbReference>
<proteinExistence type="predicted"/>
<protein>
    <recommendedName>
        <fullName evidence="1">Transposase IS801/IS1294 domain-containing protein</fullName>
    </recommendedName>
</protein>
<reference evidence="2 3" key="1">
    <citation type="submission" date="2018-05" db="EMBL/GenBank/DDBJ databases">
        <title>Complete genome sequence of Arcticibacterium luteifluviistationis SM1504T, a cytophagaceae bacterium isolated from Arctic surface seawater.</title>
        <authorList>
            <person name="Li Y."/>
            <person name="Qin Q.-L."/>
        </authorList>
    </citation>
    <scope>NUCLEOTIDE SEQUENCE [LARGE SCALE GENOMIC DNA]</scope>
    <source>
        <strain evidence="2 3">SM1504</strain>
    </source>
</reference>
<sequence>MSLPSILVYFSSLHVQVCLKYTHKVAISNHRLLYVNDSQVSFSYKDYNRDCLG</sequence>
<dbReference type="GO" id="GO:0006313">
    <property type="term" value="P:DNA transposition"/>
    <property type="evidence" value="ECO:0007669"/>
    <property type="project" value="InterPro"/>
</dbReference>
<accession>A0A2Z4G6P9</accession>
<dbReference type="EMBL" id="CP029480">
    <property type="protein sequence ID" value="AWV96821.1"/>
    <property type="molecule type" value="Genomic_DNA"/>
</dbReference>
<dbReference type="AlphaFoldDB" id="A0A2Z4G6P9"/>
<dbReference type="GO" id="GO:0004803">
    <property type="term" value="F:transposase activity"/>
    <property type="evidence" value="ECO:0007669"/>
    <property type="project" value="InterPro"/>
</dbReference>
<evidence type="ECO:0000259" key="1">
    <source>
        <dbReference type="Pfam" id="PF04986"/>
    </source>
</evidence>
<evidence type="ECO:0000313" key="3">
    <source>
        <dbReference type="Proteomes" id="UP000249873"/>
    </source>
</evidence>
<dbReference type="GO" id="GO:0003677">
    <property type="term" value="F:DNA binding"/>
    <property type="evidence" value="ECO:0007669"/>
    <property type="project" value="InterPro"/>
</dbReference>
<evidence type="ECO:0000313" key="2">
    <source>
        <dbReference type="EMBL" id="AWV96821.1"/>
    </source>
</evidence>
<dbReference type="InterPro" id="IPR007069">
    <property type="entry name" value="Transposase_32"/>
</dbReference>